<dbReference type="AlphaFoldDB" id="B6XVD8"/>
<dbReference type="Proteomes" id="UP000003882">
    <property type="component" value="Unassembled WGS sequence"/>
</dbReference>
<name>B6XVD8_9BIFI</name>
<dbReference type="EMBL" id="ABXY01000016">
    <property type="protein sequence ID" value="EEB21338.1"/>
    <property type="molecule type" value="Genomic_DNA"/>
</dbReference>
<comment type="caution">
    <text evidence="1">The sequence shown here is derived from an EMBL/GenBank/DDBJ whole genome shotgun (WGS) entry which is preliminary data.</text>
</comment>
<evidence type="ECO:0000313" key="2">
    <source>
        <dbReference type="Proteomes" id="UP000003882"/>
    </source>
</evidence>
<sequence>MIASRVLLAKNVLEYPIIFRIAQKRTSTFRQCNQSPCCLLAANGARMVNHDVRF</sequence>
<gene>
    <name evidence="1" type="ORF">BIFCAT_01167</name>
</gene>
<accession>B6XVD8</accession>
<evidence type="ECO:0000313" key="1">
    <source>
        <dbReference type="EMBL" id="EEB21338.1"/>
    </source>
</evidence>
<protein>
    <submittedName>
        <fullName evidence="1">Uncharacterized protein</fullName>
    </submittedName>
</protein>
<organism evidence="1 2">
    <name type="scientific">Bifidobacterium catenulatum DSM 16992 = JCM 1194 = LMG 11043</name>
    <dbReference type="NCBI Taxonomy" id="566552"/>
    <lineage>
        <taxon>Bacteria</taxon>
        <taxon>Bacillati</taxon>
        <taxon>Actinomycetota</taxon>
        <taxon>Actinomycetes</taxon>
        <taxon>Bifidobacteriales</taxon>
        <taxon>Bifidobacteriaceae</taxon>
        <taxon>Bifidobacterium</taxon>
    </lineage>
</organism>
<reference evidence="1 2" key="1">
    <citation type="submission" date="2008-10" db="EMBL/GenBank/DDBJ databases">
        <title>Draft genome sequence of Bifidobacterium catenulatum (DSM 16992).</title>
        <authorList>
            <person name="Sudarsanam P."/>
            <person name="Ley R."/>
            <person name="Guruge J."/>
            <person name="Turnbaugh P.J."/>
            <person name="Mahowald M."/>
            <person name="Liep D."/>
            <person name="Gordon J."/>
        </authorList>
    </citation>
    <scope>NUCLEOTIDE SEQUENCE [LARGE SCALE GENOMIC DNA]</scope>
    <source>
        <strain evidence="1 2">DSM 16992</strain>
    </source>
</reference>
<proteinExistence type="predicted"/>
<reference evidence="1 2" key="2">
    <citation type="submission" date="2008-10" db="EMBL/GenBank/DDBJ databases">
        <authorList>
            <person name="Fulton L."/>
            <person name="Clifton S."/>
            <person name="Fulton B."/>
            <person name="Xu J."/>
            <person name="Minx P."/>
            <person name="Pepin K.H."/>
            <person name="Johnson M."/>
            <person name="Bhonagiri V."/>
            <person name="Nash W.E."/>
            <person name="Mardis E.R."/>
            <person name="Wilson R.K."/>
        </authorList>
    </citation>
    <scope>NUCLEOTIDE SEQUENCE [LARGE SCALE GENOMIC DNA]</scope>
    <source>
        <strain evidence="1 2">DSM 16992</strain>
    </source>
</reference>